<feature type="region of interest" description="Disordered" evidence="1">
    <location>
        <begin position="218"/>
        <end position="249"/>
    </location>
</feature>
<evidence type="ECO:0000256" key="1">
    <source>
        <dbReference type="SAM" id="MobiDB-lite"/>
    </source>
</evidence>
<name>A0A0A9XVQ6_LYGHE</name>
<protein>
    <submittedName>
        <fullName evidence="2">Chaperone protein DnaK</fullName>
    </submittedName>
</protein>
<organism evidence="2">
    <name type="scientific">Lygus hesperus</name>
    <name type="common">Western plant bug</name>
    <dbReference type="NCBI Taxonomy" id="30085"/>
    <lineage>
        <taxon>Eukaryota</taxon>
        <taxon>Metazoa</taxon>
        <taxon>Ecdysozoa</taxon>
        <taxon>Arthropoda</taxon>
        <taxon>Hexapoda</taxon>
        <taxon>Insecta</taxon>
        <taxon>Pterygota</taxon>
        <taxon>Neoptera</taxon>
        <taxon>Paraneoptera</taxon>
        <taxon>Hemiptera</taxon>
        <taxon>Heteroptera</taxon>
        <taxon>Panheteroptera</taxon>
        <taxon>Cimicomorpha</taxon>
        <taxon>Miridae</taxon>
        <taxon>Mirini</taxon>
        <taxon>Lygus</taxon>
    </lineage>
</organism>
<proteinExistence type="predicted"/>
<reference evidence="2" key="1">
    <citation type="journal article" date="2014" name="PLoS ONE">
        <title>Transcriptome-Based Identification of ABC Transporters in the Western Tarnished Plant Bug Lygus hesperus.</title>
        <authorList>
            <person name="Hull J.J."/>
            <person name="Chaney K."/>
            <person name="Geib S.M."/>
            <person name="Fabrick J.A."/>
            <person name="Brent C.S."/>
            <person name="Walsh D."/>
            <person name="Lavine L.C."/>
        </authorList>
    </citation>
    <scope>NUCLEOTIDE SEQUENCE</scope>
</reference>
<accession>A0A0A9XVQ6</accession>
<dbReference type="EMBL" id="GBHO01022244">
    <property type="protein sequence ID" value="JAG21360.1"/>
    <property type="molecule type" value="Transcribed_RNA"/>
</dbReference>
<dbReference type="AlphaFoldDB" id="A0A0A9XVQ6"/>
<evidence type="ECO:0000313" key="2">
    <source>
        <dbReference type="EMBL" id="JAG21360.1"/>
    </source>
</evidence>
<feature type="compositionally biased region" description="Basic residues" evidence="1">
    <location>
        <begin position="223"/>
        <end position="232"/>
    </location>
</feature>
<gene>
    <name evidence="2" type="primary">dnaK_2</name>
    <name evidence="2" type="ORF">CM83_21799</name>
</gene>
<reference evidence="2" key="2">
    <citation type="submission" date="2014-07" db="EMBL/GenBank/DDBJ databases">
        <authorList>
            <person name="Hull J."/>
        </authorList>
    </citation>
    <scope>NUCLEOTIDE SEQUENCE</scope>
</reference>
<sequence length="305" mass="34457">MSNILNNILKSARDSSGSLLNAVGLKGSKSGNLRPLQGQTDPKFCEEDNNGVPGVRPSWTPFTIKDNNDDSLLDQTEKIISYYRNRLIFKQTQKKTDADPNASNEYEDDEIDQIQPESVNIKEGKSLYSLMARRKGNSRSYPIGRHSKKTRAEQSILSPLPDPYNHQNTYCLPESTTREFCFNKLRRSVSSPILWGSGKWPLGCSPILLDENASRLLTEPHGRKMKSKRRNSNRQPEKSPLYAAPTNQDDEVCEFDTSQQDDKQLQRHTMPTIKSQQGLAWKISSASLKIPSSNSQNNDQILLTK</sequence>